<proteinExistence type="predicted"/>
<name>A0A0A9BI99_ARUDO</name>
<accession>A0A0A9BI99</accession>
<evidence type="ECO:0000256" key="1">
    <source>
        <dbReference type="SAM" id="Phobius"/>
    </source>
</evidence>
<organism evidence="2">
    <name type="scientific">Arundo donax</name>
    <name type="common">Giant reed</name>
    <name type="synonym">Donax arundinaceus</name>
    <dbReference type="NCBI Taxonomy" id="35708"/>
    <lineage>
        <taxon>Eukaryota</taxon>
        <taxon>Viridiplantae</taxon>
        <taxon>Streptophyta</taxon>
        <taxon>Embryophyta</taxon>
        <taxon>Tracheophyta</taxon>
        <taxon>Spermatophyta</taxon>
        <taxon>Magnoliopsida</taxon>
        <taxon>Liliopsida</taxon>
        <taxon>Poales</taxon>
        <taxon>Poaceae</taxon>
        <taxon>PACMAD clade</taxon>
        <taxon>Arundinoideae</taxon>
        <taxon>Arundineae</taxon>
        <taxon>Arundo</taxon>
    </lineage>
</organism>
<feature type="transmembrane region" description="Helical" evidence="1">
    <location>
        <begin position="6"/>
        <end position="28"/>
    </location>
</feature>
<keyword evidence="1" id="KW-0812">Transmembrane</keyword>
<sequence length="31" mass="3711">MQQCTVSLRIFSLLNLLFSNYVIIKLVYEYV</sequence>
<dbReference type="EMBL" id="GBRH01238883">
    <property type="protein sequence ID" value="JAD59012.1"/>
    <property type="molecule type" value="Transcribed_RNA"/>
</dbReference>
<dbReference type="AlphaFoldDB" id="A0A0A9BI99"/>
<keyword evidence="1" id="KW-0472">Membrane</keyword>
<evidence type="ECO:0000313" key="2">
    <source>
        <dbReference type="EMBL" id="JAD59012.1"/>
    </source>
</evidence>
<reference evidence="2" key="1">
    <citation type="submission" date="2014-09" db="EMBL/GenBank/DDBJ databases">
        <authorList>
            <person name="Magalhaes I.L.F."/>
            <person name="Oliveira U."/>
            <person name="Santos F.R."/>
            <person name="Vidigal T.H.D.A."/>
            <person name="Brescovit A.D."/>
            <person name="Santos A.J."/>
        </authorList>
    </citation>
    <scope>NUCLEOTIDE SEQUENCE</scope>
    <source>
        <tissue evidence="2">Shoot tissue taken approximately 20 cm above the soil surface</tissue>
    </source>
</reference>
<reference evidence="2" key="2">
    <citation type="journal article" date="2015" name="Data Brief">
        <title>Shoot transcriptome of the giant reed, Arundo donax.</title>
        <authorList>
            <person name="Barrero R.A."/>
            <person name="Guerrero F.D."/>
            <person name="Moolhuijzen P."/>
            <person name="Goolsby J.A."/>
            <person name="Tidwell J."/>
            <person name="Bellgard S.E."/>
            <person name="Bellgard M.I."/>
        </authorList>
    </citation>
    <scope>NUCLEOTIDE SEQUENCE</scope>
    <source>
        <tissue evidence="2">Shoot tissue taken approximately 20 cm above the soil surface</tissue>
    </source>
</reference>
<protein>
    <submittedName>
        <fullName evidence="2">Uncharacterized protein</fullName>
    </submittedName>
</protein>
<keyword evidence="1" id="KW-1133">Transmembrane helix</keyword>